<evidence type="ECO:0000256" key="7">
    <source>
        <dbReference type="PROSITE-ProRule" id="PRU01091"/>
    </source>
</evidence>
<evidence type="ECO:0000256" key="6">
    <source>
        <dbReference type="PROSITE-ProRule" id="PRU00169"/>
    </source>
</evidence>
<evidence type="ECO:0000256" key="1">
    <source>
        <dbReference type="ARBA" id="ARBA00022553"/>
    </source>
</evidence>
<dbReference type="EMBL" id="JAANXD010000063">
    <property type="protein sequence ID" value="MBS1258468.1"/>
    <property type="molecule type" value="Genomic_DNA"/>
</dbReference>
<protein>
    <submittedName>
        <fullName evidence="10">Transcriptional regulatory protein BaeR</fullName>
    </submittedName>
</protein>
<evidence type="ECO:0000259" key="8">
    <source>
        <dbReference type="PROSITE" id="PS50110"/>
    </source>
</evidence>
<dbReference type="GO" id="GO:0005829">
    <property type="term" value="C:cytosol"/>
    <property type="evidence" value="ECO:0007669"/>
    <property type="project" value="TreeGrafter"/>
</dbReference>
<dbReference type="Pfam" id="PF00486">
    <property type="entry name" value="Trans_reg_C"/>
    <property type="match status" value="1"/>
</dbReference>
<dbReference type="InterPro" id="IPR036388">
    <property type="entry name" value="WH-like_DNA-bd_sf"/>
</dbReference>
<dbReference type="Gene3D" id="6.10.250.690">
    <property type="match status" value="1"/>
</dbReference>
<proteinExistence type="predicted"/>
<evidence type="ECO:0000313" key="11">
    <source>
        <dbReference type="Proteomes" id="UP000722750"/>
    </source>
</evidence>
<evidence type="ECO:0000256" key="2">
    <source>
        <dbReference type="ARBA" id="ARBA00023012"/>
    </source>
</evidence>
<dbReference type="CDD" id="cd00383">
    <property type="entry name" value="trans_reg_C"/>
    <property type="match status" value="1"/>
</dbReference>
<feature type="domain" description="OmpR/PhoB-type" evidence="9">
    <location>
        <begin position="129"/>
        <end position="226"/>
    </location>
</feature>
<dbReference type="InterPro" id="IPR016032">
    <property type="entry name" value="Sig_transdc_resp-reg_C-effctor"/>
</dbReference>
<feature type="DNA-binding region" description="OmpR/PhoB-type" evidence="7">
    <location>
        <begin position="129"/>
        <end position="226"/>
    </location>
</feature>
<gene>
    <name evidence="10" type="ORF">MAG551_01527</name>
</gene>
<keyword evidence="4 7" id="KW-0238">DNA-binding</keyword>
<evidence type="ECO:0000259" key="9">
    <source>
        <dbReference type="PROSITE" id="PS51755"/>
    </source>
</evidence>
<dbReference type="SUPFAM" id="SSF52172">
    <property type="entry name" value="CheY-like"/>
    <property type="match status" value="1"/>
</dbReference>
<dbReference type="InterPro" id="IPR001789">
    <property type="entry name" value="Sig_transdc_resp-reg_receiver"/>
</dbReference>
<feature type="modified residue" description="4-aspartylphosphate" evidence="6">
    <location>
        <position position="53"/>
    </location>
</feature>
<keyword evidence="3" id="KW-0805">Transcription regulation</keyword>
<name>A0A941W3A5_9BACT</name>
<dbReference type="SMART" id="SM00862">
    <property type="entry name" value="Trans_reg_C"/>
    <property type="match status" value="1"/>
</dbReference>
<dbReference type="InterPro" id="IPR001867">
    <property type="entry name" value="OmpR/PhoB-type_DNA-bd"/>
</dbReference>
<evidence type="ECO:0000256" key="4">
    <source>
        <dbReference type="ARBA" id="ARBA00023125"/>
    </source>
</evidence>
<keyword evidence="5" id="KW-0804">Transcription</keyword>
<sequence>MNKLIAIVDDEPDIVELVTIHLKKAMFKTRDFPDAESFYSWLDKQTPDLLILDLMLPDKDGLEICKHLKKEDKFSSIPIIMLTAKGDETDKILGLEFGADDYVTKPFSPKELVARVKAVLRRRQKVEEFGKLDVGGILIVDTEKYEVFVEGKRVELTSTEFRILKLLLSKKSKVFSRDDILDHLWGHEKIVLDRTIDVHIKHLRDKLGKAGRFIKNIRGVGYKLEE</sequence>
<feature type="domain" description="Response regulatory" evidence="8">
    <location>
        <begin position="4"/>
        <end position="120"/>
    </location>
</feature>
<dbReference type="GO" id="GO:0000156">
    <property type="term" value="F:phosphorelay response regulator activity"/>
    <property type="evidence" value="ECO:0007669"/>
    <property type="project" value="TreeGrafter"/>
</dbReference>
<dbReference type="Pfam" id="PF00072">
    <property type="entry name" value="Response_reg"/>
    <property type="match status" value="1"/>
</dbReference>
<organism evidence="10 11">
    <name type="scientific">Candidatus Scalindua arabica</name>
    <dbReference type="NCBI Taxonomy" id="1127984"/>
    <lineage>
        <taxon>Bacteria</taxon>
        <taxon>Pseudomonadati</taxon>
        <taxon>Planctomycetota</taxon>
        <taxon>Candidatus Brocadiia</taxon>
        <taxon>Candidatus Brocadiales</taxon>
        <taxon>Candidatus Scalinduaceae</taxon>
        <taxon>Candidatus Scalindua</taxon>
    </lineage>
</organism>
<dbReference type="SMART" id="SM00448">
    <property type="entry name" value="REC"/>
    <property type="match status" value="1"/>
</dbReference>
<keyword evidence="2" id="KW-0902">Two-component regulatory system</keyword>
<dbReference type="PROSITE" id="PS50110">
    <property type="entry name" value="RESPONSE_REGULATORY"/>
    <property type="match status" value="1"/>
</dbReference>
<evidence type="ECO:0000256" key="3">
    <source>
        <dbReference type="ARBA" id="ARBA00023015"/>
    </source>
</evidence>
<accession>A0A941W3A5</accession>
<keyword evidence="1 6" id="KW-0597">Phosphoprotein</keyword>
<dbReference type="InterPro" id="IPR011006">
    <property type="entry name" value="CheY-like_superfamily"/>
</dbReference>
<comment type="caution">
    <text evidence="10">The sequence shown here is derived from an EMBL/GenBank/DDBJ whole genome shotgun (WGS) entry which is preliminary data.</text>
</comment>
<dbReference type="GO" id="GO:0006355">
    <property type="term" value="P:regulation of DNA-templated transcription"/>
    <property type="evidence" value="ECO:0007669"/>
    <property type="project" value="InterPro"/>
</dbReference>
<dbReference type="AlphaFoldDB" id="A0A941W3A5"/>
<dbReference type="GO" id="GO:0032993">
    <property type="term" value="C:protein-DNA complex"/>
    <property type="evidence" value="ECO:0007669"/>
    <property type="project" value="TreeGrafter"/>
</dbReference>
<dbReference type="Gene3D" id="1.10.10.10">
    <property type="entry name" value="Winged helix-like DNA-binding domain superfamily/Winged helix DNA-binding domain"/>
    <property type="match status" value="1"/>
</dbReference>
<dbReference type="GO" id="GO:0000976">
    <property type="term" value="F:transcription cis-regulatory region binding"/>
    <property type="evidence" value="ECO:0007669"/>
    <property type="project" value="TreeGrafter"/>
</dbReference>
<dbReference type="PROSITE" id="PS51755">
    <property type="entry name" value="OMPR_PHOB"/>
    <property type="match status" value="1"/>
</dbReference>
<dbReference type="SUPFAM" id="SSF46894">
    <property type="entry name" value="C-terminal effector domain of the bipartite response regulators"/>
    <property type="match status" value="1"/>
</dbReference>
<reference evidence="10" key="1">
    <citation type="journal article" date="2021" name="ISME J.">
        <title>Fine-scale metabolic discontinuity in a stratified prokaryote microbiome of a Red Sea deep halocline.</title>
        <authorList>
            <person name="Michoud G."/>
            <person name="Ngugi D.K."/>
            <person name="Barozzi A."/>
            <person name="Merlino G."/>
            <person name="Calleja M.L."/>
            <person name="Delgado-Huertas A."/>
            <person name="Moran X.A.G."/>
            <person name="Daffonchio D."/>
        </authorList>
    </citation>
    <scope>NUCLEOTIDE SEQUENCE</scope>
    <source>
        <strain evidence="10">SuakinDeep_MAG55_1</strain>
    </source>
</reference>
<evidence type="ECO:0000256" key="5">
    <source>
        <dbReference type="ARBA" id="ARBA00023163"/>
    </source>
</evidence>
<dbReference type="PANTHER" id="PTHR48111">
    <property type="entry name" value="REGULATOR OF RPOS"/>
    <property type="match status" value="1"/>
</dbReference>
<dbReference type="InterPro" id="IPR039420">
    <property type="entry name" value="WalR-like"/>
</dbReference>
<dbReference type="Gene3D" id="3.40.50.2300">
    <property type="match status" value="1"/>
</dbReference>
<evidence type="ECO:0000313" key="10">
    <source>
        <dbReference type="EMBL" id="MBS1258468.1"/>
    </source>
</evidence>
<dbReference type="Proteomes" id="UP000722750">
    <property type="component" value="Unassembled WGS sequence"/>
</dbReference>
<dbReference type="PANTHER" id="PTHR48111:SF1">
    <property type="entry name" value="TWO-COMPONENT RESPONSE REGULATOR ORR33"/>
    <property type="match status" value="1"/>
</dbReference>